<gene>
    <name evidence="1" type="ORF">I6N95_16910</name>
</gene>
<accession>A0A940PD14</accession>
<protein>
    <submittedName>
        <fullName evidence="1">Uncharacterized protein</fullName>
    </submittedName>
</protein>
<keyword evidence="2" id="KW-1185">Reference proteome</keyword>
<reference evidence="1" key="1">
    <citation type="submission" date="2020-12" db="EMBL/GenBank/DDBJ databases">
        <title>Vagococcus allomyrinae sp. nov. and Enterococcus lavae sp. nov., isolated from the larvae of Allomyrina dichotoma.</title>
        <authorList>
            <person name="Lee S.D."/>
        </authorList>
    </citation>
    <scope>NUCLEOTIDE SEQUENCE</scope>
    <source>
        <strain evidence="1">BWB3-3</strain>
    </source>
</reference>
<dbReference type="AlphaFoldDB" id="A0A940PD14"/>
<evidence type="ECO:0000313" key="2">
    <source>
        <dbReference type="Proteomes" id="UP000674938"/>
    </source>
</evidence>
<dbReference type="RefSeq" id="WP_209530113.1">
    <property type="nucleotide sequence ID" value="NZ_JAEEGA010000011.1"/>
</dbReference>
<organism evidence="1 2">
    <name type="scientific">Vagococcus allomyrinae</name>
    <dbReference type="NCBI Taxonomy" id="2794353"/>
    <lineage>
        <taxon>Bacteria</taxon>
        <taxon>Bacillati</taxon>
        <taxon>Bacillota</taxon>
        <taxon>Bacilli</taxon>
        <taxon>Lactobacillales</taxon>
        <taxon>Enterococcaceae</taxon>
        <taxon>Vagococcus</taxon>
    </lineage>
</organism>
<dbReference type="Proteomes" id="UP000674938">
    <property type="component" value="Unassembled WGS sequence"/>
</dbReference>
<evidence type="ECO:0000313" key="1">
    <source>
        <dbReference type="EMBL" id="MBP1042699.1"/>
    </source>
</evidence>
<proteinExistence type="predicted"/>
<sequence length="97" mass="11747">MIKISKDEFEDLKSSAKYLTYYWHIFRGMDTEGKINFEHSFFIRDFIANNRFEEVTDVKYSKHFNKVIIAREQYDYLNECVAITEQLKEVVTTMEKQ</sequence>
<comment type="caution">
    <text evidence="1">The sequence shown here is derived from an EMBL/GenBank/DDBJ whole genome shotgun (WGS) entry which is preliminary data.</text>
</comment>
<dbReference type="EMBL" id="JAEEGA010000011">
    <property type="protein sequence ID" value="MBP1042699.1"/>
    <property type="molecule type" value="Genomic_DNA"/>
</dbReference>
<name>A0A940PD14_9ENTE</name>